<dbReference type="Pfam" id="PF04717">
    <property type="entry name" value="Phage_base_V"/>
    <property type="match status" value="1"/>
</dbReference>
<dbReference type="OrthoDB" id="1907165at2"/>
<evidence type="ECO:0000259" key="2">
    <source>
        <dbReference type="Pfam" id="PF04717"/>
    </source>
</evidence>
<dbReference type="SUPFAM" id="SSF69279">
    <property type="entry name" value="Phage tail proteins"/>
    <property type="match status" value="2"/>
</dbReference>
<evidence type="ECO:0000259" key="3">
    <source>
        <dbReference type="Pfam" id="PF13296"/>
    </source>
</evidence>
<proteinExistence type="inferred from homology"/>
<comment type="similarity">
    <text evidence="1">Belongs to the VgrG protein family.</text>
</comment>
<comment type="caution">
    <text evidence="4">The sequence shown here is derived from an EMBL/GenBank/DDBJ whole genome shotgun (WGS) entry which is preliminary data.</text>
</comment>
<dbReference type="InterPro" id="IPR037026">
    <property type="entry name" value="Vgr_OB-fold_dom_sf"/>
</dbReference>
<feature type="domain" description="Gp5/Type VI secretion system Vgr protein OB-fold" evidence="2">
    <location>
        <begin position="496"/>
        <end position="548"/>
    </location>
</feature>
<accession>A0A4Y9T7Y2</accession>
<sequence length="772" mass="84502">MGSDNDFVNFMLKQKQLKVNTRAIRLTLAPRQQLADDVLLPQFVTGKEAICDGFTYCVNCVATSNTLALKEFIGVPATLQFVTDRGQLRKISGLVAEASSGDSDGAIASYQIVIRDALAIMGNRVNTRVFRHMSWPQVVKTILGEWQHINTGLIGAFDYEFAPNFNHDLFREREQTLQFNESDSAFLRRVLARAGIGWFFRVGRNRSWQQRNQDDSYPAHTLVLFHDQRALDQNAAGSVHYHRDAATEKRDTITRWGAVRKLQAGSATRFSWDYKNPDGTTFMATDTQSRADQGLSGNVLAAGLNEYIIDPPHVGDNVDELVRLGTLYMRRKDLETKCFHGEGSVRDFCAGEYFILADHPEIDRHDAADREFVITSVELAAQNNLPQGLEARIQRLFDRNSWLDAPYRDGSSFDFATQGSPVRFHMRFEAVRRSVPIVPAFDPRTDLPDPGLQSAIVVGLENEEIHCDSLGRVKIRFPATRPADHKHAYGAGASNTQSDSAWVRVASNWAGSSTSHCGTLALPRVGTEVLVAFLGGDPDKPIIIGQLFNGRALPPPLSSRANLPLTRVLSGMRSQEIRGGRANQLCFDDTPREISAQLASDDGASQLNLGWLTQPRDNRHRPRGEGAELRSDKAVAVRGGKGVLITAKASNEAEGNQLDRDELIGLTDGLRNIADQLSKLAETHSKDRAAGPELAGLVDKLRNLHQGTNVVSRDTAGGGGAPIVAVSGPAGIVIASQENLALGAEKNADLITAADTTFTAGGTTSFYVRPRA</sequence>
<dbReference type="InterPro" id="IPR006533">
    <property type="entry name" value="T6SS_Vgr_RhsGE"/>
</dbReference>
<dbReference type="InterPro" id="IPR017847">
    <property type="entry name" value="T6SS_RhsGE_Vgr_subset"/>
</dbReference>
<dbReference type="Pfam" id="PF13296">
    <property type="entry name" value="T6SS_Vgr"/>
    <property type="match status" value="1"/>
</dbReference>
<keyword evidence="5" id="KW-1185">Reference proteome</keyword>
<dbReference type="Gene3D" id="2.40.50.230">
    <property type="entry name" value="Gp5 N-terminal domain"/>
    <property type="match status" value="1"/>
</dbReference>
<evidence type="ECO:0000313" key="5">
    <source>
        <dbReference type="Proteomes" id="UP000297258"/>
    </source>
</evidence>
<dbReference type="InterPro" id="IPR006531">
    <property type="entry name" value="Gp5/Vgr_OB"/>
</dbReference>
<gene>
    <name evidence="4" type="ORF">E4O92_06340</name>
</gene>
<evidence type="ECO:0000313" key="4">
    <source>
        <dbReference type="EMBL" id="TFW33609.1"/>
    </source>
</evidence>
<dbReference type="Gene3D" id="4.10.220.110">
    <property type="match status" value="1"/>
</dbReference>
<organism evidence="4 5">
    <name type="scientific">Massilia horti</name>
    <dbReference type="NCBI Taxonomy" id="2562153"/>
    <lineage>
        <taxon>Bacteria</taxon>
        <taxon>Pseudomonadati</taxon>
        <taxon>Pseudomonadota</taxon>
        <taxon>Betaproteobacteria</taxon>
        <taxon>Burkholderiales</taxon>
        <taxon>Oxalobacteraceae</taxon>
        <taxon>Telluria group</taxon>
        <taxon>Massilia</taxon>
    </lineage>
</organism>
<dbReference type="SUPFAM" id="SSF69255">
    <property type="entry name" value="gp5 N-terminal domain-like"/>
    <property type="match status" value="1"/>
</dbReference>
<protein>
    <submittedName>
        <fullName evidence="4">Type VI secretion system tip protein VgrG</fullName>
    </submittedName>
</protein>
<dbReference type="Pfam" id="PF05954">
    <property type="entry name" value="Phage_GPD"/>
    <property type="match status" value="1"/>
</dbReference>
<name>A0A4Y9T7Y2_9BURK</name>
<dbReference type="NCBIfam" id="TIGR01646">
    <property type="entry name" value="vgr_GE"/>
    <property type="match status" value="1"/>
</dbReference>
<dbReference type="AlphaFoldDB" id="A0A4Y9T7Y2"/>
<dbReference type="EMBL" id="SPUM01000038">
    <property type="protein sequence ID" value="TFW33609.1"/>
    <property type="molecule type" value="Genomic_DNA"/>
</dbReference>
<reference evidence="4 5" key="1">
    <citation type="submission" date="2019-03" db="EMBL/GenBank/DDBJ databases">
        <title>Draft genome of Massilia hortus sp. nov., a novel bacterial species of the Oxalobacteraceae family.</title>
        <authorList>
            <person name="Peta V."/>
            <person name="Raths R."/>
            <person name="Bucking H."/>
        </authorList>
    </citation>
    <scope>NUCLEOTIDE SEQUENCE [LARGE SCALE GENOMIC DNA]</scope>
    <source>
        <strain evidence="4 5">ONC3</strain>
    </source>
</reference>
<dbReference type="Gene3D" id="2.30.110.50">
    <property type="match status" value="1"/>
</dbReference>
<dbReference type="NCBIfam" id="TIGR03361">
    <property type="entry name" value="VI_Rhs_Vgr"/>
    <property type="match status" value="1"/>
</dbReference>
<dbReference type="Gene3D" id="3.55.50.10">
    <property type="entry name" value="Baseplate protein-like domains"/>
    <property type="match status" value="1"/>
</dbReference>
<dbReference type="InterPro" id="IPR028244">
    <property type="entry name" value="T6SS_Rhs_Vgr_dom"/>
</dbReference>
<feature type="domain" description="Putative type VI secretion system Rhs element associated Vgr" evidence="3">
    <location>
        <begin position="575"/>
        <end position="681"/>
    </location>
</feature>
<dbReference type="RefSeq" id="WP_135188908.1">
    <property type="nucleotide sequence ID" value="NZ_SPUM01000038.1"/>
</dbReference>
<evidence type="ECO:0000256" key="1">
    <source>
        <dbReference type="ARBA" id="ARBA00005558"/>
    </source>
</evidence>
<dbReference type="Proteomes" id="UP000297258">
    <property type="component" value="Unassembled WGS sequence"/>
</dbReference>